<keyword evidence="4" id="KW-0804">Transcription</keyword>
<evidence type="ECO:0000256" key="5">
    <source>
        <dbReference type="ARBA" id="ARBA00023242"/>
    </source>
</evidence>
<dbReference type="EMBL" id="JADGMS010000011">
    <property type="protein sequence ID" value="KAF9672987.1"/>
    <property type="molecule type" value="Genomic_DNA"/>
</dbReference>
<reference evidence="6 7" key="1">
    <citation type="submission" date="2020-10" db="EMBL/GenBank/DDBJ databases">
        <title>Plant Genome Project.</title>
        <authorList>
            <person name="Zhang R.-G."/>
        </authorList>
    </citation>
    <scope>NUCLEOTIDE SEQUENCE [LARGE SCALE GENOMIC DNA]</scope>
    <source>
        <strain evidence="6">FAFU-HL-1</strain>
        <tissue evidence="6">Leaf</tissue>
    </source>
</reference>
<dbReference type="Pfam" id="PF03754">
    <property type="entry name" value="At2g31720-like"/>
    <property type="match status" value="1"/>
</dbReference>
<keyword evidence="2" id="KW-0805">Transcription regulation</keyword>
<dbReference type="Gene3D" id="2.40.330.10">
    <property type="entry name" value="DNA-binding pseudobarrel domain"/>
    <property type="match status" value="1"/>
</dbReference>
<evidence type="ECO:0000256" key="1">
    <source>
        <dbReference type="ARBA" id="ARBA00004123"/>
    </source>
</evidence>
<dbReference type="OrthoDB" id="1193981at2759"/>
<evidence type="ECO:0000256" key="3">
    <source>
        <dbReference type="ARBA" id="ARBA00023125"/>
    </source>
</evidence>
<dbReference type="AlphaFoldDB" id="A0A835JNH9"/>
<dbReference type="InterPro" id="IPR005508">
    <property type="entry name" value="At2g31720-like"/>
</dbReference>
<evidence type="ECO:0008006" key="8">
    <source>
        <dbReference type="Google" id="ProtNLM"/>
    </source>
</evidence>
<dbReference type="Proteomes" id="UP000657918">
    <property type="component" value="Chromosome 11"/>
</dbReference>
<organism evidence="6 7">
    <name type="scientific">Salix dunnii</name>
    <dbReference type="NCBI Taxonomy" id="1413687"/>
    <lineage>
        <taxon>Eukaryota</taxon>
        <taxon>Viridiplantae</taxon>
        <taxon>Streptophyta</taxon>
        <taxon>Embryophyta</taxon>
        <taxon>Tracheophyta</taxon>
        <taxon>Spermatophyta</taxon>
        <taxon>Magnoliopsida</taxon>
        <taxon>eudicotyledons</taxon>
        <taxon>Gunneridae</taxon>
        <taxon>Pentapetalae</taxon>
        <taxon>rosids</taxon>
        <taxon>fabids</taxon>
        <taxon>Malpighiales</taxon>
        <taxon>Salicaceae</taxon>
        <taxon>Saliceae</taxon>
        <taxon>Salix</taxon>
    </lineage>
</organism>
<keyword evidence="5" id="KW-0539">Nucleus</keyword>
<dbReference type="PANTHER" id="PTHR31541:SF25">
    <property type="entry name" value="GAMMA-GLIADIN B"/>
    <property type="match status" value="1"/>
</dbReference>
<evidence type="ECO:0000256" key="2">
    <source>
        <dbReference type="ARBA" id="ARBA00023015"/>
    </source>
</evidence>
<dbReference type="GO" id="GO:0003677">
    <property type="term" value="F:DNA binding"/>
    <property type="evidence" value="ECO:0007669"/>
    <property type="project" value="UniProtKB-KW"/>
</dbReference>
<evidence type="ECO:0000313" key="7">
    <source>
        <dbReference type="Proteomes" id="UP000657918"/>
    </source>
</evidence>
<proteinExistence type="predicted"/>
<sequence length="409" mass="46960">MVHSCCIKSHPYYDDVDEYYLGLCSETEYEKEASNPRDLFSRFFIPKKRRGSGGLGFTSMKTQCTDQKAKSNPGSIDEAASPLGAILVPEKRRASRHKFVAKNNHCIMSTDDQEDDLTTKIKSNHEKRTAGRKRVLKSQRVDIDDDRRQRSSKKMGRRVDFKKLGLYPPPDLSSYIKSVINHQEGDSEIKLRIMKQIFKTDMDKHQERFSMPLNQIKDGHDFLNETEMEVRHSESMSTEVKLVELRLKDGNVHQSTMRLRRWRMKNTASYVLTSSWNDVLDRNAGALKVDDIVQVYSFRRDQKLWLVLIKDGFRSRFGKTPVLDVGTLAKIKSGDVKEGDKFSEEDGFPKRPFPDGWKGERGLYAVGFTKRGILGTSMDAKRIAEHIKCDGRCGSEEAASYDQHPGQYR</sequence>
<protein>
    <recommendedName>
        <fullName evidence="8">TF-B3 domain-containing protein</fullName>
    </recommendedName>
</protein>
<dbReference type="PANTHER" id="PTHR31541">
    <property type="entry name" value="B3 DOMAIN PLANT PROTEIN-RELATED"/>
    <property type="match status" value="1"/>
</dbReference>
<keyword evidence="3" id="KW-0238">DNA-binding</keyword>
<dbReference type="GO" id="GO:0005634">
    <property type="term" value="C:nucleus"/>
    <property type="evidence" value="ECO:0007669"/>
    <property type="project" value="UniProtKB-SubCell"/>
</dbReference>
<gene>
    <name evidence="6" type="ORF">SADUNF_Sadunf11G0101500</name>
</gene>
<evidence type="ECO:0000256" key="4">
    <source>
        <dbReference type="ARBA" id="ARBA00023163"/>
    </source>
</evidence>
<accession>A0A835JNH9</accession>
<keyword evidence="7" id="KW-1185">Reference proteome</keyword>
<dbReference type="InterPro" id="IPR015300">
    <property type="entry name" value="DNA-bd_pseudobarrel_sf"/>
</dbReference>
<comment type="subcellular location">
    <subcellularLocation>
        <location evidence="1">Nucleus</location>
    </subcellularLocation>
</comment>
<name>A0A835JNH9_9ROSI</name>
<dbReference type="SUPFAM" id="SSF101936">
    <property type="entry name" value="DNA-binding pseudobarrel domain"/>
    <property type="match status" value="1"/>
</dbReference>
<comment type="caution">
    <text evidence="6">The sequence shown here is derived from an EMBL/GenBank/DDBJ whole genome shotgun (WGS) entry which is preliminary data.</text>
</comment>
<evidence type="ECO:0000313" key="6">
    <source>
        <dbReference type="EMBL" id="KAF9672987.1"/>
    </source>
</evidence>